<dbReference type="Gene3D" id="1.10.443.10">
    <property type="entry name" value="Intergrase catalytic core"/>
    <property type="match status" value="1"/>
</dbReference>
<evidence type="ECO:0000259" key="8">
    <source>
        <dbReference type="PROSITE" id="PS51900"/>
    </source>
</evidence>
<dbReference type="CDD" id="cd00798">
    <property type="entry name" value="INT_XerDC_C"/>
    <property type="match status" value="1"/>
</dbReference>
<evidence type="ECO:0000313" key="9">
    <source>
        <dbReference type="EMBL" id="CUH92623.1"/>
    </source>
</evidence>
<dbReference type="Pfam" id="PF00589">
    <property type="entry name" value="Phage_integrase"/>
    <property type="match status" value="1"/>
</dbReference>
<dbReference type="OrthoDB" id="9801717at2"/>
<keyword evidence="5" id="KW-0233">DNA recombination</keyword>
<gene>
    <name evidence="9" type="primary">xerD</name>
    <name evidence="9" type="ORF">SD1D_1077</name>
</gene>
<dbReference type="KEGG" id="hsd:SD1D_1077"/>
<dbReference type="Pfam" id="PF02899">
    <property type="entry name" value="Phage_int_SAM_1"/>
    <property type="match status" value="1"/>
</dbReference>
<reference evidence="10" key="1">
    <citation type="submission" date="2015-09" db="EMBL/GenBank/DDBJ databases">
        <authorList>
            <person name="Wibberg D."/>
        </authorList>
    </citation>
    <scope>NUCLEOTIDE SEQUENCE [LARGE SCALE GENOMIC DNA]</scope>
    <source>
        <strain evidence="10">SD1D</strain>
    </source>
</reference>
<dbReference type="InterPro" id="IPR011010">
    <property type="entry name" value="DNA_brk_join_enz"/>
</dbReference>
<dbReference type="InterPro" id="IPR010998">
    <property type="entry name" value="Integrase_recombinase_N"/>
</dbReference>
<evidence type="ECO:0000256" key="3">
    <source>
        <dbReference type="ARBA" id="ARBA00022908"/>
    </source>
</evidence>
<dbReference type="PANTHER" id="PTHR30349:SF81">
    <property type="entry name" value="TYROSINE RECOMBINASE XERC"/>
    <property type="match status" value="1"/>
</dbReference>
<keyword evidence="4 6" id="KW-0238">DNA-binding</keyword>
<dbReference type="PROSITE" id="PS51900">
    <property type="entry name" value="CB"/>
    <property type="match status" value="1"/>
</dbReference>
<evidence type="ECO:0000259" key="7">
    <source>
        <dbReference type="PROSITE" id="PS51898"/>
    </source>
</evidence>
<dbReference type="Proteomes" id="UP000196053">
    <property type="component" value="Chromosome I"/>
</dbReference>
<feature type="domain" description="Core-binding (CB)" evidence="8">
    <location>
        <begin position="1"/>
        <end position="85"/>
    </location>
</feature>
<dbReference type="InterPro" id="IPR050090">
    <property type="entry name" value="Tyrosine_recombinase_XerCD"/>
</dbReference>
<dbReference type="PANTHER" id="PTHR30349">
    <property type="entry name" value="PHAGE INTEGRASE-RELATED"/>
    <property type="match status" value="1"/>
</dbReference>
<dbReference type="GO" id="GO:0015074">
    <property type="term" value="P:DNA integration"/>
    <property type="evidence" value="ECO:0007669"/>
    <property type="project" value="UniProtKB-KW"/>
</dbReference>
<dbReference type="RefSeq" id="WP_058257975.1">
    <property type="nucleotide sequence ID" value="NZ_DUPS01000029.1"/>
</dbReference>
<dbReference type="EMBL" id="LN879430">
    <property type="protein sequence ID" value="CUH92623.1"/>
    <property type="molecule type" value="Genomic_DNA"/>
</dbReference>
<dbReference type="NCBIfam" id="NF001399">
    <property type="entry name" value="PRK00283.1"/>
    <property type="match status" value="1"/>
</dbReference>
<dbReference type="PROSITE" id="PS51898">
    <property type="entry name" value="TYR_RECOMBINASE"/>
    <property type="match status" value="1"/>
</dbReference>
<organism evidence="9 10">
    <name type="scientific">Herbinix luporum</name>
    <dbReference type="NCBI Taxonomy" id="1679721"/>
    <lineage>
        <taxon>Bacteria</taxon>
        <taxon>Bacillati</taxon>
        <taxon>Bacillota</taxon>
        <taxon>Clostridia</taxon>
        <taxon>Lachnospirales</taxon>
        <taxon>Lachnospiraceae</taxon>
        <taxon>Herbinix</taxon>
    </lineage>
</organism>
<keyword evidence="10" id="KW-1185">Reference proteome</keyword>
<protein>
    <submittedName>
        <fullName evidence="9">Tyrosine recombinase XerD</fullName>
    </submittedName>
</protein>
<comment type="similarity">
    <text evidence="2">Belongs to the 'phage' integrase family.</text>
</comment>
<sequence length="291" mass="32969">MKQQIEDFISYLQEVKQASQNTIRAYQNDLKKLESYLSQQGIQTASKITETSLNSYVLYLEKDGMSPASVSRHIASMKAFLLFLLKRGLISGDPSENIKAPKVVKKPPQILEEDKIMALLNQPDLSCSKGIRDKAMLELLYATGMKVSELINVKVSDVNLSGKYITCGEKQERSIPFGEAAKKALRDYLDIRETVFDRKNNEYLFLNSQGKQLSRQGFWKILKGYAKETGIRDINPNMIRHSFAAHMIDNGADIGVVQKFLGHTDISTTQLYLSHNYHNSREVYANSHPRA</sequence>
<dbReference type="GO" id="GO:0003677">
    <property type="term" value="F:DNA binding"/>
    <property type="evidence" value="ECO:0007669"/>
    <property type="project" value="UniProtKB-UniRule"/>
</dbReference>
<dbReference type="InterPro" id="IPR013762">
    <property type="entry name" value="Integrase-like_cat_sf"/>
</dbReference>
<dbReference type="InterPro" id="IPR044068">
    <property type="entry name" value="CB"/>
</dbReference>
<dbReference type="GO" id="GO:0006310">
    <property type="term" value="P:DNA recombination"/>
    <property type="evidence" value="ECO:0007669"/>
    <property type="project" value="UniProtKB-KW"/>
</dbReference>
<dbReference type="Gene3D" id="1.10.150.130">
    <property type="match status" value="1"/>
</dbReference>
<evidence type="ECO:0000256" key="5">
    <source>
        <dbReference type="ARBA" id="ARBA00023172"/>
    </source>
</evidence>
<feature type="domain" description="Tyr recombinase" evidence="7">
    <location>
        <begin position="106"/>
        <end position="285"/>
    </location>
</feature>
<accession>A0A0K8J5K4</accession>
<evidence type="ECO:0000256" key="4">
    <source>
        <dbReference type="ARBA" id="ARBA00023125"/>
    </source>
</evidence>
<evidence type="ECO:0000256" key="2">
    <source>
        <dbReference type="ARBA" id="ARBA00008857"/>
    </source>
</evidence>
<dbReference type="AlphaFoldDB" id="A0A0K8J5K4"/>
<evidence type="ECO:0000256" key="6">
    <source>
        <dbReference type="PROSITE-ProRule" id="PRU01248"/>
    </source>
</evidence>
<comment type="function">
    <text evidence="1">Site-specific tyrosine recombinase, which acts by catalyzing the cutting and rejoining of the recombining DNA molecules.</text>
</comment>
<keyword evidence="3" id="KW-0229">DNA integration</keyword>
<name>A0A0K8J5K4_9FIRM</name>
<evidence type="ECO:0000313" key="10">
    <source>
        <dbReference type="Proteomes" id="UP000196053"/>
    </source>
</evidence>
<proteinExistence type="inferred from homology"/>
<dbReference type="InterPro" id="IPR002104">
    <property type="entry name" value="Integrase_catalytic"/>
</dbReference>
<evidence type="ECO:0000256" key="1">
    <source>
        <dbReference type="ARBA" id="ARBA00003283"/>
    </source>
</evidence>
<dbReference type="SUPFAM" id="SSF56349">
    <property type="entry name" value="DNA breaking-rejoining enzymes"/>
    <property type="match status" value="1"/>
</dbReference>
<dbReference type="InterPro" id="IPR004107">
    <property type="entry name" value="Integrase_SAM-like_N"/>
</dbReference>